<gene>
    <name evidence="1" type="ORF">SAMN05216474_0766</name>
</gene>
<proteinExistence type="predicted"/>
<organism evidence="1 2">
    <name type="scientific">Lishizhenia tianjinensis</name>
    <dbReference type="NCBI Taxonomy" id="477690"/>
    <lineage>
        <taxon>Bacteria</taxon>
        <taxon>Pseudomonadati</taxon>
        <taxon>Bacteroidota</taxon>
        <taxon>Flavobacteriia</taxon>
        <taxon>Flavobacteriales</taxon>
        <taxon>Crocinitomicaceae</taxon>
        <taxon>Lishizhenia</taxon>
    </lineage>
</organism>
<dbReference type="RefSeq" id="WP_139230235.1">
    <property type="nucleotide sequence ID" value="NZ_FPAS01000001.1"/>
</dbReference>
<protein>
    <submittedName>
        <fullName evidence="1">Uncharacterized protein</fullName>
    </submittedName>
</protein>
<name>A0A1I6YB95_9FLAO</name>
<evidence type="ECO:0000313" key="1">
    <source>
        <dbReference type="EMBL" id="SFT47561.1"/>
    </source>
</evidence>
<sequence>MKFRKLFDYINMIEILNPNPVPSKILGTIDYFRWRHVDFITRMENDKSKVPSYYLELGERYLFLFKQRILLKLTTEGQQWVHNTALALQVELETILSVFPDIERNPKEFNKRLYIAHFKVYFKTGFHQLPLADRQIIFQHIKYSDLKKLLNR</sequence>
<dbReference type="EMBL" id="FPAS01000001">
    <property type="protein sequence ID" value="SFT47561.1"/>
    <property type="molecule type" value="Genomic_DNA"/>
</dbReference>
<keyword evidence="2" id="KW-1185">Reference proteome</keyword>
<dbReference type="AlphaFoldDB" id="A0A1I6YB95"/>
<reference evidence="1 2" key="1">
    <citation type="submission" date="2016-10" db="EMBL/GenBank/DDBJ databases">
        <authorList>
            <person name="de Groot N.N."/>
        </authorList>
    </citation>
    <scope>NUCLEOTIDE SEQUENCE [LARGE SCALE GENOMIC DNA]</scope>
    <source>
        <strain evidence="1 2">CGMCC 1.7005</strain>
    </source>
</reference>
<evidence type="ECO:0000313" key="2">
    <source>
        <dbReference type="Proteomes" id="UP000236454"/>
    </source>
</evidence>
<accession>A0A1I6YB95</accession>
<dbReference type="OrthoDB" id="2972467at2"/>
<dbReference type="Proteomes" id="UP000236454">
    <property type="component" value="Unassembled WGS sequence"/>
</dbReference>